<dbReference type="AlphaFoldDB" id="A0A8H7ZYN2"/>
<evidence type="ECO:0000256" key="12">
    <source>
        <dbReference type="ARBA" id="ARBA00023264"/>
    </source>
</evidence>
<comment type="pathway">
    <text evidence="3">Lipid metabolism.</text>
</comment>
<evidence type="ECO:0000256" key="17">
    <source>
        <dbReference type="ARBA" id="ARBA00039721"/>
    </source>
</evidence>
<evidence type="ECO:0000256" key="14">
    <source>
        <dbReference type="ARBA" id="ARBA00025707"/>
    </source>
</evidence>
<keyword evidence="11" id="KW-0594">Phospholipid biosynthesis</keyword>
<evidence type="ECO:0000313" key="19">
    <source>
        <dbReference type="EMBL" id="KAG5461775.1"/>
    </source>
</evidence>
<name>A0A8H7ZYN2_9FUNG</name>
<keyword evidence="13" id="KW-0012">Acyltransferase</keyword>
<keyword evidence="20" id="KW-1185">Reference proteome</keyword>
<dbReference type="Proteomes" id="UP000673691">
    <property type="component" value="Unassembled WGS sequence"/>
</dbReference>
<organism evidence="19 20">
    <name type="scientific">Olpidium bornovanus</name>
    <dbReference type="NCBI Taxonomy" id="278681"/>
    <lineage>
        <taxon>Eukaryota</taxon>
        <taxon>Fungi</taxon>
        <taxon>Fungi incertae sedis</taxon>
        <taxon>Olpidiomycota</taxon>
        <taxon>Olpidiomycotina</taxon>
        <taxon>Olpidiomycetes</taxon>
        <taxon>Olpidiales</taxon>
        <taxon>Olpidiaceae</taxon>
        <taxon>Olpidium</taxon>
    </lineage>
</organism>
<evidence type="ECO:0000256" key="3">
    <source>
        <dbReference type="ARBA" id="ARBA00005189"/>
    </source>
</evidence>
<dbReference type="GO" id="GO:0005783">
    <property type="term" value="C:endoplasmic reticulum"/>
    <property type="evidence" value="ECO:0007669"/>
    <property type="project" value="UniProtKB-SubCell"/>
</dbReference>
<feature type="transmembrane region" description="Helical" evidence="18">
    <location>
        <begin position="20"/>
        <end position="38"/>
    </location>
</feature>
<keyword evidence="8 18" id="KW-1133">Transmembrane helix</keyword>
<evidence type="ECO:0000256" key="15">
    <source>
        <dbReference type="ARBA" id="ARBA00026120"/>
    </source>
</evidence>
<evidence type="ECO:0000256" key="5">
    <source>
        <dbReference type="ARBA" id="ARBA00022679"/>
    </source>
</evidence>
<keyword evidence="7" id="KW-0256">Endoplasmic reticulum</keyword>
<evidence type="ECO:0000256" key="13">
    <source>
        <dbReference type="ARBA" id="ARBA00023315"/>
    </source>
</evidence>
<evidence type="ECO:0000256" key="16">
    <source>
        <dbReference type="ARBA" id="ARBA00038923"/>
    </source>
</evidence>
<protein>
    <recommendedName>
        <fullName evidence="17">Lysophospholipid acyltransferase 5</fullName>
        <ecNumber evidence="15">2.3.1.23</ecNumber>
        <ecNumber evidence="16">2.3.1.n6</ecNumber>
    </recommendedName>
</protein>
<evidence type="ECO:0000256" key="7">
    <source>
        <dbReference type="ARBA" id="ARBA00022824"/>
    </source>
</evidence>
<dbReference type="EMBL" id="JAEFCI010003152">
    <property type="protein sequence ID" value="KAG5461775.1"/>
    <property type="molecule type" value="Genomic_DNA"/>
</dbReference>
<gene>
    <name evidence="19" type="ORF">BJ554DRAFT_5977</name>
</gene>
<evidence type="ECO:0000256" key="9">
    <source>
        <dbReference type="ARBA" id="ARBA00023098"/>
    </source>
</evidence>
<feature type="transmembrane region" description="Helical" evidence="18">
    <location>
        <begin position="287"/>
        <end position="306"/>
    </location>
</feature>
<proteinExistence type="predicted"/>
<dbReference type="OrthoDB" id="286734at2759"/>
<feature type="transmembrane region" description="Helical" evidence="18">
    <location>
        <begin position="243"/>
        <end position="267"/>
    </location>
</feature>
<keyword evidence="5" id="KW-0808">Transferase</keyword>
<feature type="transmembrane region" description="Helical" evidence="18">
    <location>
        <begin position="50"/>
        <end position="71"/>
    </location>
</feature>
<comment type="subcellular location">
    <subcellularLocation>
        <location evidence="2">Endoplasmic reticulum</location>
    </subcellularLocation>
    <subcellularLocation>
        <location evidence="1">Membrane</location>
        <topology evidence="1">Multi-pass membrane protein</topology>
    </subcellularLocation>
</comment>
<evidence type="ECO:0000256" key="18">
    <source>
        <dbReference type="SAM" id="Phobius"/>
    </source>
</evidence>
<keyword evidence="12" id="KW-1208">Phospholipid metabolism</keyword>
<evidence type="ECO:0000256" key="4">
    <source>
        <dbReference type="ARBA" id="ARBA00022516"/>
    </source>
</evidence>
<evidence type="ECO:0000256" key="8">
    <source>
        <dbReference type="ARBA" id="ARBA00022989"/>
    </source>
</evidence>
<comment type="caution">
    <text evidence="19">The sequence shown here is derived from an EMBL/GenBank/DDBJ whole genome shotgun (WGS) entry which is preliminary data.</text>
</comment>
<dbReference type="GO" id="GO:0006656">
    <property type="term" value="P:phosphatidylcholine biosynthetic process"/>
    <property type="evidence" value="ECO:0007669"/>
    <property type="project" value="TreeGrafter"/>
</dbReference>
<dbReference type="InterPro" id="IPR049941">
    <property type="entry name" value="LPLAT_7/PORCN-like"/>
</dbReference>
<dbReference type="InterPro" id="IPR004299">
    <property type="entry name" value="MBOAT_fam"/>
</dbReference>
<keyword evidence="10 18" id="KW-0472">Membrane</keyword>
<dbReference type="GO" id="GO:0071617">
    <property type="term" value="F:lysophospholipid acyltransferase activity"/>
    <property type="evidence" value="ECO:0007669"/>
    <property type="project" value="TreeGrafter"/>
</dbReference>
<dbReference type="GO" id="GO:0016020">
    <property type="term" value="C:membrane"/>
    <property type="evidence" value="ECO:0007669"/>
    <property type="project" value="UniProtKB-SubCell"/>
</dbReference>
<dbReference type="PANTHER" id="PTHR13906">
    <property type="entry name" value="PORCUPINE"/>
    <property type="match status" value="1"/>
</dbReference>
<feature type="transmembrane region" description="Helical" evidence="18">
    <location>
        <begin position="202"/>
        <end position="223"/>
    </location>
</feature>
<evidence type="ECO:0000256" key="10">
    <source>
        <dbReference type="ARBA" id="ARBA00023136"/>
    </source>
</evidence>
<dbReference type="GO" id="GO:0030258">
    <property type="term" value="P:lipid modification"/>
    <property type="evidence" value="ECO:0007669"/>
    <property type="project" value="TreeGrafter"/>
</dbReference>
<comment type="pathway">
    <text evidence="14">Phospholipid metabolism.</text>
</comment>
<evidence type="ECO:0000256" key="6">
    <source>
        <dbReference type="ARBA" id="ARBA00022692"/>
    </source>
</evidence>
<dbReference type="GO" id="GO:0047184">
    <property type="term" value="F:1-acylglycerophosphocholine O-acyltransferase activity"/>
    <property type="evidence" value="ECO:0007669"/>
    <property type="project" value="UniProtKB-EC"/>
</dbReference>
<sequence length="325" mass="36371">MPLLDALSAAIGVPEPSLRLLLSIVAGLPAALAYRVLLDAPNDPEVRNRRAWLPAARNAYLVVFGLAVSLFYSGPDIVHSLLCVSGTYLICGVVGGAFGAYRLAVALTWAFNMTYLLAGYYFTATEEYTIDWTMPHCVLCLRLLGFAMDYYDGQQIKGTTPHAHKPGDPDRKNPVELNRRTKYPITFDVDPPLRAPPPFHEFLGYCYFFGAFLVGPQFSFSLYKKFIHGRHLPRGPAFPSGRFWYTLNRIVLGITYIAVSQLGGMFFSTAYLSTKAYAARPFLQKLAIMWITGKLALNKYLGVWILNEGNRPGGRWILNYENYAQ</sequence>
<dbReference type="EC" id="2.3.1.n6" evidence="16"/>
<evidence type="ECO:0000256" key="11">
    <source>
        <dbReference type="ARBA" id="ARBA00023209"/>
    </source>
</evidence>
<evidence type="ECO:0000313" key="20">
    <source>
        <dbReference type="Proteomes" id="UP000673691"/>
    </source>
</evidence>
<reference evidence="19 20" key="1">
    <citation type="journal article" name="Sci. Rep.">
        <title>Genome-scale phylogenetic analyses confirm Olpidium as the closest living zoosporic fungus to the non-flagellated, terrestrial fungi.</title>
        <authorList>
            <person name="Chang Y."/>
            <person name="Rochon D."/>
            <person name="Sekimoto S."/>
            <person name="Wang Y."/>
            <person name="Chovatia M."/>
            <person name="Sandor L."/>
            <person name="Salamov A."/>
            <person name="Grigoriev I.V."/>
            <person name="Stajich J.E."/>
            <person name="Spatafora J.W."/>
        </authorList>
    </citation>
    <scope>NUCLEOTIDE SEQUENCE [LARGE SCALE GENOMIC DNA]</scope>
    <source>
        <strain evidence="19">S191</strain>
    </source>
</reference>
<dbReference type="Pfam" id="PF03062">
    <property type="entry name" value="MBOAT"/>
    <property type="match status" value="1"/>
</dbReference>
<keyword evidence="9" id="KW-0443">Lipid metabolism</keyword>
<evidence type="ECO:0000256" key="1">
    <source>
        <dbReference type="ARBA" id="ARBA00004141"/>
    </source>
</evidence>
<dbReference type="EC" id="2.3.1.23" evidence="15"/>
<keyword evidence="4" id="KW-0444">Lipid biosynthesis</keyword>
<evidence type="ECO:0000256" key="2">
    <source>
        <dbReference type="ARBA" id="ARBA00004240"/>
    </source>
</evidence>
<accession>A0A8H7ZYN2</accession>
<dbReference type="PANTHER" id="PTHR13906:SF14">
    <property type="entry name" value="LYSOPHOSPHOLIPID ACYLTRANSFERASE 5"/>
    <property type="match status" value="1"/>
</dbReference>
<feature type="transmembrane region" description="Helical" evidence="18">
    <location>
        <begin position="103"/>
        <end position="122"/>
    </location>
</feature>
<keyword evidence="6 18" id="KW-0812">Transmembrane</keyword>
<feature type="transmembrane region" description="Helical" evidence="18">
    <location>
        <begin position="77"/>
        <end position="98"/>
    </location>
</feature>